<feature type="compositionally biased region" description="Basic and acidic residues" evidence="1">
    <location>
        <begin position="192"/>
        <end position="205"/>
    </location>
</feature>
<reference evidence="2 3" key="1">
    <citation type="submission" date="2019-03" db="EMBL/GenBank/DDBJ databases">
        <title>Single cell metagenomics reveals metabolic interactions within the superorganism composed of flagellate Streblomastix strix and complex community of Bacteroidetes bacteria on its surface.</title>
        <authorList>
            <person name="Treitli S.C."/>
            <person name="Kolisko M."/>
            <person name="Husnik F."/>
            <person name="Keeling P."/>
            <person name="Hampl V."/>
        </authorList>
    </citation>
    <scope>NUCLEOTIDE SEQUENCE [LARGE SCALE GENOMIC DNA]</scope>
    <source>
        <strain evidence="2">ST1C</strain>
    </source>
</reference>
<feature type="region of interest" description="Disordered" evidence="1">
    <location>
        <begin position="275"/>
        <end position="411"/>
    </location>
</feature>
<feature type="region of interest" description="Disordered" evidence="1">
    <location>
        <begin position="234"/>
        <end position="257"/>
    </location>
</feature>
<feature type="compositionally biased region" description="Basic and acidic residues" evidence="1">
    <location>
        <begin position="330"/>
        <end position="406"/>
    </location>
</feature>
<feature type="compositionally biased region" description="Basic and acidic residues" evidence="1">
    <location>
        <begin position="235"/>
        <end position="249"/>
    </location>
</feature>
<feature type="region of interest" description="Disordered" evidence="1">
    <location>
        <begin position="192"/>
        <end position="222"/>
    </location>
</feature>
<evidence type="ECO:0000313" key="3">
    <source>
        <dbReference type="Proteomes" id="UP000324800"/>
    </source>
</evidence>
<feature type="compositionally biased region" description="Basic and acidic residues" evidence="1">
    <location>
        <begin position="282"/>
        <end position="295"/>
    </location>
</feature>
<protein>
    <submittedName>
        <fullName evidence="2">Uncharacterized protein</fullName>
    </submittedName>
</protein>
<evidence type="ECO:0000256" key="1">
    <source>
        <dbReference type="SAM" id="MobiDB-lite"/>
    </source>
</evidence>
<organism evidence="2 3">
    <name type="scientific">Streblomastix strix</name>
    <dbReference type="NCBI Taxonomy" id="222440"/>
    <lineage>
        <taxon>Eukaryota</taxon>
        <taxon>Metamonada</taxon>
        <taxon>Preaxostyla</taxon>
        <taxon>Oxymonadida</taxon>
        <taxon>Streblomastigidae</taxon>
        <taxon>Streblomastix</taxon>
    </lineage>
</organism>
<dbReference type="AlphaFoldDB" id="A0A5J4X875"/>
<name>A0A5J4X875_9EUKA</name>
<gene>
    <name evidence="2" type="ORF">EZS28_001014</name>
</gene>
<dbReference type="Proteomes" id="UP000324800">
    <property type="component" value="Unassembled WGS sequence"/>
</dbReference>
<proteinExistence type="predicted"/>
<evidence type="ECO:0000313" key="2">
    <source>
        <dbReference type="EMBL" id="KAA6403460.1"/>
    </source>
</evidence>
<accession>A0A5J4X875</accession>
<comment type="caution">
    <text evidence="2">The sequence shown here is derived from an EMBL/GenBank/DDBJ whole genome shotgun (WGS) entry which is preliminary data.</text>
</comment>
<sequence>MQSLNLQSPKPADEAKDIINEIRVLIGQINEHEKDLVFMKRLLHLIVKAYTSHLDEMNEITQSTPLVDQLLHTLRNLTPKEENEQVIIAAVLCSVGALDQLKQMVFLAHREGRTCGGDFIIWGDVNIKTEDQLQTKEQTKQIVIQKRQKNQAEINSLFQNETNVKDTYAKDKQGMVNKQSQIQQEYALHQEKNDENQIKEQKMQESESSDNEQDKNQKMQSMLEQLQSKISQSNELKKDIQAKQAEKEQLNNQSNKLEKEVSEFKGALVHKKNVGEVIYFSSKDKEEQKEQQKDKDRKKKHKINEKNSDMQNLDDEDYEDVIATGAESDGNEKETRKLRKESEKEKKKESEKEKEKLKDKEKQIKKEKLNEKQMDKQQQEKDKAKKIKDDQDVEKEQEKEKEKEKYQQNQVEEEKMEEVIPLKTKLLKQIVEKGSYRINNEYFNSENSRRVGIIADGDEVLNNIPVPGKNFRAITYDEKGGVIRLGWLEVFRWVPTQKKHRTTIELDLRDEVPYGTLRLFHETDESPILFINVPKRVKVYFAYDNQPTTKFDPQLFKMPKPTEKKYKNGEYEKVIDYNMDISKLN</sequence>
<dbReference type="EMBL" id="SNRW01000098">
    <property type="protein sequence ID" value="KAA6403460.1"/>
    <property type="molecule type" value="Genomic_DNA"/>
</dbReference>